<feature type="domain" description="Prolow-density lipoprotein receptor-related protein 1-like beta-propeller" evidence="8">
    <location>
        <begin position="70"/>
        <end position="261"/>
    </location>
</feature>
<evidence type="ECO:0000256" key="5">
    <source>
        <dbReference type="ARBA" id="ARBA00023180"/>
    </source>
</evidence>
<evidence type="ECO:0000256" key="3">
    <source>
        <dbReference type="ARBA" id="ARBA00022737"/>
    </source>
</evidence>
<proteinExistence type="predicted"/>
<evidence type="ECO:0000313" key="10">
    <source>
        <dbReference type="Proteomes" id="UP001347796"/>
    </source>
</evidence>
<evidence type="ECO:0000256" key="6">
    <source>
        <dbReference type="PROSITE-ProRule" id="PRU00461"/>
    </source>
</evidence>
<feature type="repeat" description="LDL-receptor class B" evidence="6">
    <location>
        <begin position="76"/>
        <end position="120"/>
    </location>
</feature>
<dbReference type="PANTHER" id="PTHR46513">
    <property type="entry name" value="VITELLOGENIN RECEPTOR-LIKE PROTEIN-RELATED-RELATED"/>
    <property type="match status" value="1"/>
</dbReference>
<keyword evidence="5" id="KW-0325">Glycoprotein</keyword>
<dbReference type="SMART" id="SM00135">
    <property type="entry name" value="LY"/>
    <property type="match status" value="4"/>
</dbReference>
<dbReference type="FunFam" id="2.120.10.30:FF:000241">
    <property type="entry name" value="Low-density lipoprotein receptor-related protein 6"/>
    <property type="match status" value="1"/>
</dbReference>
<dbReference type="PROSITE" id="PS51120">
    <property type="entry name" value="LDLRB"/>
    <property type="match status" value="1"/>
</dbReference>
<sequence length="368" mass="41483">MSTLLVVLLVILPFCTDCIVFPRQDEGPLIAVMDFKGSKMDIFDPSGGVNATVIEEINLEDGDRGACGIEFNYRGDVIYWTDLHAMKVYSLKADGIDQEQKIIFEGDLGSPQGLAYDWIHNNLYVSDLGLNKIMVINPETGAWKTILYVHDVIDLEVDPTTGWLYWISGWEDTAVLMKSTLDGQNQAVISSDVERPMSLSLDYDEQRLYWTETYPVNMIKSIRVDGEDPKIVHQADSRYQFSPMYITVTRDDIYWTQGSTHRVLGRSKNTDQQPTRYKNLETRGGRIILDKPFSGILAIDPRKQTESPSLCGDYNGGCSHFCLPTLIQSTPPYNCACPDGMNLMDDNSTCSTEVTKNPKSNWLDSFFS</sequence>
<name>A0AAN8Q9N0_PATCE</name>
<dbReference type="AlphaFoldDB" id="A0AAN8Q9N0"/>
<reference evidence="9 10" key="1">
    <citation type="submission" date="2024-01" db="EMBL/GenBank/DDBJ databases">
        <title>The genome of the rayed Mediterranean limpet Patella caerulea (Linnaeus, 1758).</title>
        <authorList>
            <person name="Anh-Thu Weber A."/>
            <person name="Halstead-Nussloch G."/>
        </authorList>
    </citation>
    <scope>NUCLEOTIDE SEQUENCE [LARGE SCALE GENOMIC DNA]</scope>
    <source>
        <strain evidence="9">AATW-2023a</strain>
        <tissue evidence="9">Whole specimen</tissue>
    </source>
</reference>
<accession>A0AAN8Q9N0</accession>
<dbReference type="Gene3D" id="2.120.10.30">
    <property type="entry name" value="TolB, C-terminal domain"/>
    <property type="match status" value="1"/>
</dbReference>
<keyword evidence="2 7" id="KW-0732">Signal</keyword>
<evidence type="ECO:0000259" key="8">
    <source>
        <dbReference type="Pfam" id="PF16472"/>
    </source>
</evidence>
<dbReference type="Pfam" id="PF16472">
    <property type="entry name" value="DUF5050"/>
    <property type="match status" value="1"/>
</dbReference>
<organism evidence="9 10">
    <name type="scientific">Patella caerulea</name>
    <name type="common">Rayed Mediterranean limpet</name>
    <dbReference type="NCBI Taxonomy" id="87958"/>
    <lineage>
        <taxon>Eukaryota</taxon>
        <taxon>Metazoa</taxon>
        <taxon>Spiralia</taxon>
        <taxon>Lophotrochozoa</taxon>
        <taxon>Mollusca</taxon>
        <taxon>Gastropoda</taxon>
        <taxon>Patellogastropoda</taxon>
        <taxon>Patelloidea</taxon>
        <taxon>Patellidae</taxon>
        <taxon>Patella</taxon>
    </lineage>
</organism>
<dbReference type="SUPFAM" id="SSF63825">
    <property type="entry name" value="YWTD domain"/>
    <property type="match status" value="1"/>
</dbReference>
<dbReference type="EMBL" id="JAZGQO010000001">
    <property type="protein sequence ID" value="KAK6194485.1"/>
    <property type="molecule type" value="Genomic_DNA"/>
</dbReference>
<evidence type="ECO:0000256" key="1">
    <source>
        <dbReference type="ARBA" id="ARBA00022536"/>
    </source>
</evidence>
<evidence type="ECO:0000256" key="2">
    <source>
        <dbReference type="ARBA" id="ARBA00022729"/>
    </source>
</evidence>
<dbReference type="InterPro" id="IPR032485">
    <property type="entry name" value="LRP1-like_beta_prop"/>
</dbReference>
<dbReference type="InterPro" id="IPR050778">
    <property type="entry name" value="Cueball_EGF_LRP_Nidogen"/>
</dbReference>
<comment type="caution">
    <text evidence="9">The sequence shown here is derived from an EMBL/GenBank/DDBJ whole genome shotgun (WGS) entry which is preliminary data.</text>
</comment>
<gene>
    <name evidence="9" type="ORF">SNE40_000111</name>
</gene>
<dbReference type="PANTHER" id="PTHR46513:SF13">
    <property type="entry name" value="EGF-LIKE DOMAIN-CONTAINING PROTEIN"/>
    <property type="match status" value="1"/>
</dbReference>
<keyword evidence="3" id="KW-0677">Repeat</keyword>
<dbReference type="SUPFAM" id="SSF57196">
    <property type="entry name" value="EGF/Laminin"/>
    <property type="match status" value="1"/>
</dbReference>
<feature type="chain" id="PRO_5042908170" description="Prolow-density lipoprotein receptor-related protein 1-like beta-propeller domain-containing protein" evidence="7">
    <location>
        <begin position="19"/>
        <end position="368"/>
    </location>
</feature>
<keyword evidence="4" id="KW-1015">Disulfide bond</keyword>
<dbReference type="Pfam" id="PF14670">
    <property type="entry name" value="FXa_inhibition"/>
    <property type="match status" value="1"/>
</dbReference>
<dbReference type="InterPro" id="IPR000033">
    <property type="entry name" value="LDLR_classB_rpt"/>
</dbReference>
<protein>
    <recommendedName>
        <fullName evidence="8">Prolow-density lipoprotein receptor-related protein 1-like beta-propeller domain-containing protein</fullName>
    </recommendedName>
</protein>
<evidence type="ECO:0000256" key="4">
    <source>
        <dbReference type="ARBA" id="ARBA00023157"/>
    </source>
</evidence>
<dbReference type="Proteomes" id="UP001347796">
    <property type="component" value="Unassembled WGS sequence"/>
</dbReference>
<keyword evidence="10" id="KW-1185">Reference proteome</keyword>
<keyword evidence="1" id="KW-0245">EGF-like domain</keyword>
<evidence type="ECO:0000313" key="9">
    <source>
        <dbReference type="EMBL" id="KAK6194485.1"/>
    </source>
</evidence>
<dbReference type="InterPro" id="IPR011042">
    <property type="entry name" value="6-blade_b-propeller_TolB-like"/>
</dbReference>
<feature type="signal peptide" evidence="7">
    <location>
        <begin position="1"/>
        <end position="18"/>
    </location>
</feature>
<evidence type="ECO:0000256" key="7">
    <source>
        <dbReference type="SAM" id="SignalP"/>
    </source>
</evidence>